<organism evidence="1 2">
    <name type="scientific">Prunus yedoensis var. nudiflora</name>
    <dbReference type="NCBI Taxonomy" id="2094558"/>
    <lineage>
        <taxon>Eukaryota</taxon>
        <taxon>Viridiplantae</taxon>
        <taxon>Streptophyta</taxon>
        <taxon>Embryophyta</taxon>
        <taxon>Tracheophyta</taxon>
        <taxon>Spermatophyta</taxon>
        <taxon>Magnoliopsida</taxon>
        <taxon>eudicotyledons</taxon>
        <taxon>Gunneridae</taxon>
        <taxon>Pentapetalae</taxon>
        <taxon>rosids</taxon>
        <taxon>fabids</taxon>
        <taxon>Rosales</taxon>
        <taxon>Rosaceae</taxon>
        <taxon>Amygdaloideae</taxon>
        <taxon>Amygdaleae</taxon>
        <taxon>Prunus</taxon>
    </lineage>
</organism>
<gene>
    <name evidence="1" type="ORF">Pyn_25902</name>
</gene>
<protein>
    <submittedName>
        <fullName evidence="1">Bifunctional TH2 protein mitochondrial</fullName>
    </submittedName>
</protein>
<dbReference type="Proteomes" id="UP000250321">
    <property type="component" value="Unassembled WGS sequence"/>
</dbReference>
<evidence type="ECO:0000313" key="1">
    <source>
        <dbReference type="EMBL" id="PQP94083.1"/>
    </source>
</evidence>
<keyword evidence="2" id="KW-1185">Reference proteome</keyword>
<sequence length="142" mass="16028">MKLQVDFIAAQPISDQQSVVPLSLVHDFSNRYLTILCDFDMACTAFDSAAILAEIAIITAPKADMDGSIQTQLARMPSTDLRSTWDVLSTQYTEQFEQCVESIVPSERVEEFDYERLCSAAQSLMLQDGCRSFFQKIVKNER</sequence>
<dbReference type="PANTHER" id="PTHR43198:SF9">
    <property type="entry name" value="AMINOPYRIMIDINE AMINOHYDROLASE, MITOCHONDRIAL ISOFORM X1-RELATED"/>
    <property type="match status" value="1"/>
</dbReference>
<name>A0A314XS12_PRUYE</name>
<evidence type="ECO:0000313" key="2">
    <source>
        <dbReference type="Proteomes" id="UP000250321"/>
    </source>
</evidence>
<reference evidence="1 2" key="1">
    <citation type="submission" date="2018-02" db="EMBL/GenBank/DDBJ databases">
        <title>Draft genome of wild Prunus yedoensis var. nudiflora.</title>
        <authorList>
            <person name="Baek S."/>
            <person name="Kim J.-H."/>
            <person name="Choi K."/>
            <person name="Kim G.-B."/>
            <person name="Cho A."/>
            <person name="Jang H."/>
            <person name="Shin C.-H."/>
            <person name="Yu H.-J."/>
            <person name="Mun J.-H."/>
        </authorList>
    </citation>
    <scope>NUCLEOTIDE SEQUENCE [LARGE SCALE GENOMIC DNA]</scope>
    <source>
        <strain evidence="2">cv. Jeju island</strain>
        <tissue evidence="1">Leaf</tissue>
    </source>
</reference>
<accession>A0A314XS12</accession>
<dbReference type="EMBL" id="PJQY01002391">
    <property type="protein sequence ID" value="PQP94083.1"/>
    <property type="molecule type" value="Genomic_DNA"/>
</dbReference>
<dbReference type="GO" id="GO:0005829">
    <property type="term" value="C:cytosol"/>
    <property type="evidence" value="ECO:0007669"/>
    <property type="project" value="TreeGrafter"/>
</dbReference>
<proteinExistence type="predicted"/>
<dbReference type="AlphaFoldDB" id="A0A314XS12"/>
<dbReference type="OrthoDB" id="1701082at2759"/>
<dbReference type="PANTHER" id="PTHR43198">
    <property type="entry name" value="BIFUNCTIONAL TH2 PROTEIN"/>
    <property type="match status" value="1"/>
</dbReference>
<dbReference type="InterPro" id="IPR050967">
    <property type="entry name" value="Thiamine_Salvage_TenA"/>
</dbReference>
<comment type="caution">
    <text evidence="1">The sequence shown here is derived from an EMBL/GenBank/DDBJ whole genome shotgun (WGS) entry which is preliminary data.</text>
</comment>
<dbReference type="STRING" id="2094558.A0A314XS12"/>